<name>A0A0C2MGQ7_THEKT</name>
<accession>A0A0C2MGQ7</accession>
<protein>
    <recommendedName>
        <fullName evidence="4">Secreted protein</fullName>
    </recommendedName>
</protein>
<feature type="chain" id="PRO_5002152108" description="Secreted protein" evidence="1">
    <location>
        <begin position="28"/>
        <end position="181"/>
    </location>
</feature>
<evidence type="ECO:0000313" key="3">
    <source>
        <dbReference type="Proteomes" id="UP000031668"/>
    </source>
</evidence>
<comment type="caution">
    <text evidence="2">The sequence shown here is derived from an EMBL/GenBank/DDBJ whole genome shotgun (WGS) entry which is preliminary data.</text>
</comment>
<gene>
    <name evidence="2" type="ORF">RF11_04409</name>
</gene>
<evidence type="ECO:0008006" key="4">
    <source>
        <dbReference type="Google" id="ProtNLM"/>
    </source>
</evidence>
<proteinExistence type="predicted"/>
<evidence type="ECO:0000313" key="2">
    <source>
        <dbReference type="EMBL" id="KII60871.1"/>
    </source>
</evidence>
<evidence type="ECO:0000256" key="1">
    <source>
        <dbReference type="SAM" id="SignalP"/>
    </source>
</evidence>
<dbReference type="AlphaFoldDB" id="A0A0C2MGQ7"/>
<sequence length="181" mass="21133">MTHGTYCMKVIVAICLMISLSFRSAEAQCQDNYKKYLVYLLEALSVEGARFATPFREYKQESSKKYAIIVQLLLYAKKFQDLKNPDFILNQCLFDSVPLNPEDPRMDQEILEEASEDVIADCNNFKETLLHCIQFDLRYLLEPCYPVRYIRIYLEKPSGKEDVLIGPKDVANDKIEVKYQY</sequence>
<keyword evidence="3" id="KW-1185">Reference proteome</keyword>
<dbReference type="Proteomes" id="UP000031668">
    <property type="component" value="Unassembled WGS sequence"/>
</dbReference>
<dbReference type="EMBL" id="JWZT01005403">
    <property type="protein sequence ID" value="KII60871.1"/>
    <property type="molecule type" value="Genomic_DNA"/>
</dbReference>
<keyword evidence="1" id="KW-0732">Signal</keyword>
<reference evidence="2 3" key="1">
    <citation type="journal article" date="2014" name="Genome Biol. Evol.">
        <title>The genome of the myxosporean Thelohanellus kitauei shows adaptations to nutrient acquisition within its fish host.</title>
        <authorList>
            <person name="Yang Y."/>
            <person name="Xiong J."/>
            <person name="Zhou Z."/>
            <person name="Huo F."/>
            <person name="Miao W."/>
            <person name="Ran C."/>
            <person name="Liu Y."/>
            <person name="Zhang J."/>
            <person name="Feng J."/>
            <person name="Wang M."/>
            <person name="Wang M."/>
            <person name="Wang L."/>
            <person name="Yao B."/>
        </authorList>
    </citation>
    <scope>NUCLEOTIDE SEQUENCE [LARGE SCALE GENOMIC DNA]</scope>
    <source>
        <strain evidence="2">Wuqing</strain>
    </source>
</reference>
<organism evidence="2 3">
    <name type="scientific">Thelohanellus kitauei</name>
    <name type="common">Myxosporean</name>
    <dbReference type="NCBI Taxonomy" id="669202"/>
    <lineage>
        <taxon>Eukaryota</taxon>
        <taxon>Metazoa</taxon>
        <taxon>Cnidaria</taxon>
        <taxon>Myxozoa</taxon>
        <taxon>Myxosporea</taxon>
        <taxon>Bivalvulida</taxon>
        <taxon>Platysporina</taxon>
        <taxon>Myxobolidae</taxon>
        <taxon>Thelohanellus</taxon>
    </lineage>
</organism>
<feature type="signal peptide" evidence="1">
    <location>
        <begin position="1"/>
        <end position="27"/>
    </location>
</feature>